<keyword evidence="3" id="KW-1185">Reference proteome</keyword>
<sequence>MKIDSILANFQLLQESGTKGRHGVEHTKTKPKLQAIQEEGASKRESGEEITKERASELVEGLNEFLEPVDTSLKYELHDKLDRYYVTVVDQNTDEVIKEIPPKKLLDVYAAMAEFMGLIVDEKI</sequence>
<dbReference type="InterPro" id="IPR005186">
    <property type="entry name" value="FlaG"/>
</dbReference>
<dbReference type="Pfam" id="PF03646">
    <property type="entry name" value="FlaG"/>
    <property type="match status" value="1"/>
</dbReference>
<name>A0A1H0G883_9BACI</name>
<dbReference type="Gene3D" id="3.30.160.170">
    <property type="entry name" value="FlaG-like"/>
    <property type="match status" value="1"/>
</dbReference>
<accession>A0A1H0G883</accession>
<feature type="region of interest" description="Disordered" evidence="1">
    <location>
        <begin position="17"/>
        <end position="50"/>
    </location>
</feature>
<keyword evidence="2" id="KW-0966">Cell projection</keyword>
<evidence type="ECO:0000256" key="1">
    <source>
        <dbReference type="SAM" id="MobiDB-lite"/>
    </source>
</evidence>
<dbReference type="OrthoDB" id="9799867at2"/>
<feature type="compositionally biased region" description="Basic and acidic residues" evidence="1">
    <location>
        <begin position="40"/>
        <end position="50"/>
    </location>
</feature>
<dbReference type="NCBIfam" id="NF005834">
    <property type="entry name" value="PRK07738.1"/>
    <property type="match status" value="1"/>
</dbReference>
<dbReference type="EMBL" id="FNIG01000015">
    <property type="protein sequence ID" value="SDO03123.1"/>
    <property type="molecule type" value="Genomic_DNA"/>
</dbReference>
<evidence type="ECO:0000313" key="2">
    <source>
        <dbReference type="EMBL" id="SDO03123.1"/>
    </source>
</evidence>
<evidence type="ECO:0000313" key="3">
    <source>
        <dbReference type="Proteomes" id="UP000199334"/>
    </source>
</evidence>
<protein>
    <submittedName>
        <fullName evidence="2">Flagellar protein FlaG</fullName>
    </submittedName>
</protein>
<reference evidence="2 3" key="1">
    <citation type="submission" date="2016-10" db="EMBL/GenBank/DDBJ databases">
        <authorList>
            <person name="de Groot N.N."/>
        </authorList>
    </citation>
    <scope>NUCLEOTIDE SEQUENCE [LARGE SCALE GENOMIC DNA]</scope>
    <source>
        <strain evidence="2 3">CGMCC 1.3442</strain>
    </source>
</reference>
<organism evidence="2 3">
    <name type="scientific">Tenuibacillus multivorans</name>
    <dbReference type="NCBI Taxonomy" id="237069"/>
    <lineage>
        <taxon>Bacteria</taxon>
        <taxon>Bacillati</taxon>
        <taxon>Bacillota</taxon>
        <taxon>Bacilli</taxon>
        <taxon>Bacillales</taxon>
        <taxon>Bacillaceae</taxon>
        <taxon>Tenuibacillus</taxon>
    </lineage>
</organism>
<keyword evidence="2" id="KW-0969">Cilium</keyword>
<dbReference type="AlphaFoldDB" id="A0A1H0G883"/>
<dbReference type="Proteomes" id="UP000199334">
    <property type="component" value="Unassembled WGS sequence"/>
</dbReference>
<dbReference type="SUPFAM" id="SSF160214">
    <property type="entry name" value="FlaG-like"/>
    <property type="match status" value="1"/>
</dbReference>
<dbReference type="InterPro" id="IPR035924">
    <property type="entry name" value="FlaG-like_sf"/>
</dbReference>
<dbReference type="STRING" id="237069.SAMN05216498_0499"/>
<gene>
    <name evidence="2" type="ORF">SAMN05216498_0499</name>
</gene>
<dbReference type="PANTHER" id="PTHR37166">
    <property type="entry name" value="PROTEIN FLAG"/>
    <property type="match status" value="1"/>
</dbReference>
<dbReference type="PANTHER" id="PTHR37166:SF1">
    <property type="entry name" value="PROTEIN FLAG"/>
    <property type="match status" value="1"/>
</dbReference>
<keyword evidence="2" id="KW-0282">Flagellum</keyword>
<dbReference type="RefSeq" id="WP_093858025.1">
    <property type="nucleotide sequence ID" value="NZ_BJVZ01000032.1"/>
</dbReference>
<proteinExistence type="predicted"/>